<dbReference type="AlphaFoldDB" id="A0A5B0QVG7"/>
<dbReference type="EMBL" id="VDEP01000270">
    <property type="protein sequence ID" value="KAA1116734.1"/>
    <property type="molecule type" value="Genomic_DNA"/>
</dbReference>
<organism evidence="3 5">
    <name type="scientific">Puccinia graminis f. sp. tritici</name>
    <dbReference type="NCBI Taxonomy" id="56615"/>
    <lineage>
        <taxon>Eukaryota</taxon>
        <taxon>Fungi</taxon>
        <taxon>Dikarya</taxon>
        <taxon>Basidiomycota</taxon>
        <taxon>Pucciniomycotina</taxon>
        <taxon>Pucciniomycetes</taxon>
        <taxon>Pucciniales</taxon>
        <taxon>Pucciniaceae</taxon>
        <taxon>Puccinia</taxon>
    </lineage>
</organism>
<protein>
    <submittedName>
        <fullName evidence="3">Uncharacterized protein</fullName>
    </submittedName>
</protein>
<name>A0A5B0QVG7_PUCGR</name>
<evidence type="ECO:0000313" key="5">
    <source>
        <dbReference type="Proteomes" id="UP000325313"/>
    </source>
</evidence>
<dbReference type="Proteomes" id="UP000324748">
    <property type="component" value="Unassembled WGS sequence"/>
</dbReference>
<reference evidence="4 5" key="1">
    <citation type="submission" date="2019-05" db="EMBL/GenBank/DDBJ databases">
        <title>Emergence of the Ug99 lineage of the wheat stem rust pathogen through somatic hybridization.</title>
        <authorList>
            <person name="Li F."/>
            <person name="Upadhyaya N.M."/>
            <person name="Sperschneider J."/>
            <person name="Matny O."/>
            <person name="Nguyen-Phuc H."/>
            <person name="Mago R."/>
            <person name="Raley C."/>
            <person name="Miller M.E."/>
            <person name="Silverstein K.A.T."/>
            <person name="Henningsen E."/>
            <person name="Hirsch C.D."/>
            <person name="Visser B."/>
            <person name="Pretorius Z.A."/>
            <person name="Steffenson B.J."/>
            <person name="Schwessinger B."/>
            <person name="Dodds P.N."/>
            <person name="Figueroa M."/>
        </authorList>
    </citation>
    <scope>NUCLEOTIDE SEQUENCE [LARGE SCALE GENOMIC DNA]</scope>
    <source>
        <strain evidence="2">21-0</strain>
        <strain evidence="3 5">Ug99</strain>
    </source>
</reference>
<keyword evidence="4" id="KW-1185">Reference proteome</keyword>
<feature type="compositionally biased region" description="Polar residues" evidence="1">
    <location>
        <begin position="29"/>
        <end position="39"/>
    </location>
</feature>
<proteinExistence type="predicted"/>
<evidence type="ECO:0000313" key="4">
    <source>
        <dbReference type="Proteomes" id="UP000324748"/>
    </source>
</evidence>
<evidence type="ECO:0000313" key="2">
    <source>
        <dbReference type="EMBL" id="KAA1080843.1"/>
    </source>
</evidence>
<feature type="region of interest" description="Disordered" evidence="1">
    <location>
        <begin position="29"/>
        <end position="66"/>
    </location>
</feature>
<evidence type="ECO:0000256" key="1">
    <source>
        <dbReference type="SAM" id="MobiDB-lite"/>
    </source>
</evidence>
<dbReference type="Proteomes" id="UP000325313">
    <property type="component" value="Unassembled WGS sequence"/>
</dbReference>
<accession>A0A5B0QVG7</accession>
<dbReference type="EMBL" id="VSWC01000131">
    <property type="protein sequence ID" value="KAA1080843.1"/>
    <property type="molecule type" value="Genomic_DNA"/>
</dbReference>
<comment type="caution">
    <text evidence="3">The sequence shown here is derived from an EMBL/GenBank/DDBJ whole genome shotgun (WGS) entry which is preliminary data.</text>
</comment>
<sequence>MIHWHQEDCILQLKQPPQILLLHADHPLANTTATSSGPKSGNAPDAAPRHTQKEGKTNKTLAAPCAPHPHAELTATTTCYHKSKSCGIENHHRDKALENVAFAANQTLDKSSSLIF</sequence>
<feature type="compositionally biased region" description="Basic and acidic residues" evidence="1">
    <location>
        <begin position="47"/>
        <end position="57"/>
    </location>
</feature>
<evidence type="ECO:0000313" key="3">
    <source>
        <dbReference type="EMBL" id="KAA1116734.1"/>
    </source>
</evidence>
<gene>
    <name evidence="2" type="ORF">PGT21_023266</name>
    <name evidence="3" type="ORF">PGTUg99_006016</name>
</gene>